<dbReference type="NCBIfam" id="NF006830">
    <property type="entry name" value="PRK09355.1"/>
    <property type="match status" value="1"/>
</dbReference>
<keyword evidence="4 11" id="KW-0808">Transferase</keyword>
<dbReference type="PIRSF" id="PIRSF000513">
    <property type="entry name" value="Thz_kinase"/>
    <property type="match status" value="1"/>
</dbReference>
<accession>A0A2L1CCM8</accession>
<keyword evidence="8 11" id="KW-0067">ATP-binding</keyword>
<evidence type="ECO:0000256" key="7">
    <source>
        <dbReference type="ARBA" id="ARBA00022777"/>
    </source>
</evidence>
<evidence type="ECO:0000256" key="1">
    <source>
        <dbReference type="ARBA" id="ARBA00001771"/>
    </source>
</evidence>
<evidence type="ECO:0000256" key="3">
    <source>
        <dbReference type="ARBA" id="ARBA00004868"/>
    </source>
</evidence>
<comment type="pathway">
    <text evidence="3 11">Cofactor biosynthesis; thiamine diphosphate biosynthesis; 4-methyl-5-(2-phosphoethyl)-thiazole from 5-(2-hydroxyethyl)-4-methylthiazole: step 1/1.</text>
</comment>
<dbReference type="GO" id="GO:0009229">
    <property type="term" value="P:thiamine diphosphate biosynthetic process"/>
    <property type="evidence" value="ECO:0007669"/>
    <property type="project" value="UniProtKB-UniRule"/>
</dbReference>
<evidence type="ECO:0000256" key="4">
    <source>
        <dbReference type="ARBA" id="ARBA00022679"/>
    </source>
</evidence>
<evidence type="ECO:0000256" key="11">
    <source>
        <dbReference type="HAMAP-Rule" id="MF_00228"/>
    </source>
</evidence>
<comment type="similarity">
    <text evidence="11">Belongs to the Thz kinase family.</text>
</comment>
<feature type="binding site" evidence="11">
    <location>
        <position position="63"/>
    </location>
    <ligand>
        <name>substrate</name>
    </ligand>
</feature>
<dbReference type="InterPro" id="IPR029056">
    <property type="entry name" value="Ribokinase-like"/>
</dbReference>
<comment type="catalytic activity">
    <reaction evidence="1 11">
        <text>5-(2-hydroxyethyl)-4-methylthiazole + ATP = 4-methyl-5-(2-phosphooxyethyl)-thiazole + ADP + H(+)</text>
        <dbReference type="Rhea" id="RHEA:24212"/>
        <dbReference type="ChEBI" id="CHEBI:15378"/>
        <dbReference type="ChEBI" id="CHEBI:17957"/>
        <dbReference type="ChEBI" id="CHEBI:30616"/>
        <dbReference type="ChEBI" id="CHEBI:58296"/>
        <dbReference type="ChEBI" id="CHEBI:456216"/>
        <dbReference type="EC" id="2.7.1.50"/>
    </reaction>
</comment>
<organism evidence="12 13">
    <name type="scientific">Methanococcus maripaludis</name>
    <name type="common">Methanococcus deltae</name>
    <dbReference type="NCBI Taxonomy" id="39152"/>
    <lineage>
        <taxon>Archaea</taxon>
        <taxon>Methanobacteriati</taxon>
        <taxon>Methanobacteriota</taxon>
        <taxon>Methanomada group</taxon>
        <taxon>Methanococci</taxon>
        <taxon>Methanococcales</taxon>
        <taxon>Methanococcaceae</taxon>
        <taxon>Methanococcus</taxon>
    </lineage>
</organism>
<sequence>MFLNIWMFLLNDNLVKIGEKMDFVAKNLTKLRETNPLVQNITNYVVMNSTANSLLALGASPVMAHAIDELEEMVSIASALVVNIGTLDEYWIPSMEKAAKIASDLKKPIILDPVGAGATKLRTKTALKILDFADISVLRGNFGEIAAVLGEHGKTRGVDSAAYDNNEAIELSKNAAKEFNTVSAVTGPVDHVSNGKEIYAISNGHSMLSKVTGTGCATTSIIGAFSAVDDPLKAAVSGLVVYGISAEMAFNEAPYPGTFQAKVYDWLYRIDEKLVLEKAKVNKFEI</sequence>
<evidence type="ECO:0000256" key="10">
    <source>
        <dbReference type="ARBA" id="ARBA00022977"/>
    </source>
</evidence>
<dbReference type="PRINTS" id="PR01099">
    <property type="entry name" value="HYETHTZKNASE"/>
</dbReference>
<dbReference type="GO" id="GO:0005524">
    <property type="term" value="F:ATP binding"/>
    <property type="evidence" value="ECO:0007669"/>
    <property type="project" value="UniProtKB-UniRule"/>
</dbReference>
<dbReference type="Proteomes" id="UP000239462">
    <property type="component" value="Chromosome"/>
</dbReference>
<dbReference type="EMBL" id="CP026606">
    <property type="protein sequence ID" value="AVB77079.1"/>
    <property type="molecule type" value="Genomic_DNA"/>
</dbReference>
<reference evidence="13" key="1">
    <citation type="journal article" date="2018" name="Genome Announc.">
        <title>Complete Genome Sequence of the Methanococcus maripaludis Type Strain JJ (DSM 2067), a Model for Selenoprotein Synthesis in Archaea.</title>
        <authorList>
            <person name="Poehlein A."/>
            <person name="Heym D."/>
            <person name="Quitzke V."/>
            <person name="Fersch J."/>
            <person name="Daniel R."/>
            <person name="Rother M."/>
        </authorList>
    </citation>
    <scope>NUCLEOTIDE SEQUENCE [LARGE SCALE GENOMIC DNA]</scope>
    <source>
        <strain evidence="13">DSM 2067</strain>
    </source>
</reference>
<evidence type="ECO:0000256" key="6">
    <source>
        <dbReference type="ARBA" id="ARBA00022741"/>
    </source>
</evidence>
<dbReference type="GO" id="GO:0004417">
    <property type="term" value="F:hydroxyethylthiazole kinase activity"/>
    <property type="evidence" value="ECO:0007669"/>
    <property type="project" value="UniProtKB-UniRule"/>
</dbReference>
<dbReference type="NCBIfam" id="TIGR00694">
    <property type="entry name" value="thiM"/>
    <property type="match status" value="1"/>
</dbReference>
<evidence type="ECO:0000313" key="13">
    <source>
        <dbReference type="Proteomes" id="UP000239462"/>
    </source>
</evidence>
<dbReference type="EC" id="2.7.1.50" evidence="11"/>
<keyword evidence="5 11" id="KW-0479">Metal-binding</keyword>
<dbReference type="InterPro" id="IPR000417">
    <property type="entry name" value="Hyethyz_kinase"/>
</dbReference>
<evidence type="ECO:0000313" key="12">
    <source>
        <dbReference type="EMBL" id="AVB77079.1"/>
    </source>
</evidence>
<gene>
    <name evidence="11 12" type="primary">thiM</name>
    <name evidence="12" type="ORF">MMJJ_17080</name>
</gene>
<dbReference type="SUPFAM" id="SSF53613">
    <property type="entry name" value="Ribokinase-like"/>
    <property type="match status" value="1"/>
</dbReference>
<keyword evidence="7 11" id="KW-0418">Kinase</keyword>
<dbReference type="GO" id="GO:0009228">
    <property type="term" value="P:thiamine biosynthetic process"/>
    <property type="evidence" value="ECO:0007669"/>
    <property type="project" value="UniProtKB-KW"/>
</dbReference>
<feature type="binding site" evidence="11">
    <location>
        <position position="186"/>
    </location>
    <ligand>
        <name>ATP</name>
        <dbReference type="ChEBI" id="CHEBI:30616"/>
    </ligand>
</feature>
<feature type="binding site" evidence="11">
    <location>
        <position position="213"/>
    </location>
    <ligand>
        <name>substrate</name>
    </ligand>
</feature>
<dbReference type="UniPathway" id="UPA00060">
    <property type="reaction ID" value="UER00139"/>
</dbReference>
<dbReference type="GO" id="GO:0000287">
    <property type="term" value="F:magnesium ion binding"/>
    <property type="evidence" value="ECO:0007669"/>
    <property type="project" value="UniProtKB-UniRule"/>
</dbReference>
<dbReference type="KEGG" id="mmad:MMJJ_17080"/>
<evidence type="ECO:0000256" key="9">
    <source>
        <dbReference type="ARBA" id="ARBA00022842"/>
    </source>
</evidence>
<dbReference type="CDD" id="cd01170">
    <property type="entry name" value="THZ_kinase"/>
    <property type="match status" value="1"/>
</dbReference>
<name>A0A2L1CCM8_METMI</name>
<keyword evidence="9 11" id="KW-0460">Magnesium</keyword>
<dbReference type="AlphaFoldDB" id="A0A2L1CCM8"/>
<dbReference type="HAMAP" id="MF_00228">
    <property type="entry name" value="Thz_kinase"/>
    <property type="match status" value="1"/>
</dbReference>
<comment type="function">
    <text evidence="11">Catalyzes the phosphorylation of the hydroxyl group of 4-methyl-5-beta-hydroxyethylthiazole (THZ).</text>
</comment>
<evidence type="ECO:0000256" key="2">
    <source>
        <dbReference type="ARBA" id="ARBA00001946"/>
    </source>
</evidence>
<keyword evidence="6 11" id="KW-0547">Nucleotide-binding</keyword>
<protein>
    <recommendedName>
        <fullName evidence="11">Hydroxyethylthiazole kinase</fullName>
        <ecNumber evidence="11">2.7.1.50</ecNumber>
    </recommendedName>
    <alternativeName>
        <fullName evidence="11">4-methyl-5-beta-hydroxyethylthiazole kinase</fullName>
        <shortName evidence="11">TH kinase</shortName>
        <shortName evidence="11">Thz kinase</shortName>
    </alternativeName>
</protein>
<dbReference type="Pfam" id="PF02110">
    <property type="entry name" value="HK"/>
    <property type="match status" value="1"/>
</dbReference>
<comment type="cofactor">
    <cofactor evidence="2 11">
        <name>Mg(2+)</name>
        <dbReference type="ChEBI" id="CHEBI:18420"/>
    </cofactor>
</comment>
<proteinExistence type="inferred from homology"/>
<dbReference type="Gene3D" id="3.40.1190.20">
    <property type="match status" value="1"/>
</dbReference>
<evidence type="ECO:0000256" key="5">
    <source>
        <dbReference type="ARBA" id="ARBA00022723"/>
    </source>
</evidence>
<feature type="binding site" evidence="11">
    <location>
        <position position="139"/>
    </location>
    <ligand>
        <name>ATP</name>
        <dbReference type="ChEBI" id="CHEBI:30616"/>
    </ligand>
</feature>
<evidence type="ECO:0000256" key="8">
    <source>
        <dbReference type="ARBA" id="ARBA00022840"/>
    </source>
</evidence>
<keyword evidence="10 11" id="KW-0784">Thiamine biosynthesis</keyword>